<feature type="transmembrane region" description="Helical" evidence="5">
    <location>
        <begin position="6"/>
        <end position="28"/>
    </location>
</feature>
<dbReference type="Proteomes" id="UP000326687">
    <property type="component" value="Unassembled WGS sequence"/>
</dbReference>
<feature type="transmembrane region" description="Helical" evidence="5">
    <location>
        <begin position="105"/>
        <end position="131"/>
    </location>
</feature>
<dbReference type="Pfam" id="PF04932">
    <property type="entry name" value="Wzy_C"/>
    <property type="match status" value="1"/>
</dbReference>
<evidence type="ECO:0000259" key="6">
    <source>
        <dbReference type="Pfam" id="PF04932"/>
    </source>
</evidence>
<name>A0A5N3S7A2_9VIBR</name>
<evidence type="ECO:0000313" key="7">
    <source>
        <dbReference type="EMBL" id="KAB0302367.1"/>
    </source>
</evidence>
<sequence length="189" mass="22113">MQIVLYFSLFIIVILTFTDSILDVTYWLDFSRSITNIYNSGYGSENIKIDETNSSMLTRFTIWFASIRMFFDNFVFGVGFGQWNFLKTDYSIPFNVLLDPHNDYIFYFVSYGFISGFLFVHMTYLRAIIYVIRTRRCIQAINPYYYALFGLSISSLTNANTSKHQVAVIVSSLIMMASFYSKENNMEMK</sequence>
<feature type="transmembrane region" description="Helical" evidence="5">
    <location>
        <begin position="165"/>
        <end position="181"/>
    </location>
</feature>
<feature type="domain" description="O-antigen ligase-related" evidence="6">
    <location>
        <begin position="8"/>
        <end position="120"/>
    </location>
</feature>
<evidence type="ECO:0000256" key="2">
    <source>
        <dbReference type="ARBA" id="ARBA00022692"/>
    </source>
</evidence>
<keyword evidence="3 5" id="KW-1133">Transmembrane helix</keyword>
<keyword evidence="2 5" id="KW-0812">Transmembrane</keyword>
<accession>A0A5N3S7A2</accession>
<dbReference type="InterPro" id="IPR007016">
    <property type="entry name" value="O-antigen_ligase-rel_domated"/>
</dbReference>
<dbReference type="GO" id="GO:0016874">
    <property type="term" value="F:ligase activity"/>
    <property type="evidence" value="ECO:0007669"/>
    <property type="project" value="UniProtKB-KW"/>
</dbReference>
<gene>
    <name evidence="7" type="ORF">F2Z80_14480</name>
</gene>
<comment type="caution">
    <text evidence="7">The sequence shown here is derived from an EMBL/GenBank/DDBJ whole genome shotgun (WGS) entry which is preliminary data.</text>
</comment>
<keyword evidence="7" id="KW-0436">Ligase</keyword>
<evidence type="ECO:0000256" key="5">
    <source>
        <dbReference type="SAM" id="Phobius"/>
    </source>
</evidence>
<evidence type="ECO:0000256" key="3">
    <source>
        <dbReference type="ARBA" id="ARBA00022989"/>
    </source>
</evidence>
<feature type="transmembrane region" description="Helical" evidence="5">
    <location>
        <begin position="62"/>
        <end position="85"/>
    </location>
</feature>
<evidence type="ECO:0000256" key="4">
    <source>
        <dbReference type="ARBA" id="ARBA00023136"/>
    </source>
</evidence>
<proteinExistence type="predicted"/>
<reference evidence="7 8" key="1">
    <citation type="submission" date="2019-09" db="EMBL/GenBank/DDBJ databases">
        <title>Vibrio Fortis S7-72.</title>
        <authorList>
            <person name="Das S.K."/>
        </authorList>
    </citation>
    <scope>NUCLEOTIDE SEQUENCE [LARGE SCALE GENOMIC DNA]</scope>
    <source>
        <strain evidence="7 8">S7-72</strain>
    </source>
</reference>
<keyword evidence="4 5" id="KW-0472">Membrane</keyword>
<feature type="transmembrane region" description="Helical" evidence="5">
    <location>
        <begin position="143"/>
        <end position="159"/>
    </location>
</feature>
<dbReference type="GO" id="GO:0016020">
    <property type="term" value="C:membrane"/>
    <property type="evidence" value="ECO:0007669"/>
    <property type="project" value="UniProtKB-SubCell"/>
</dbReference>
<dbReference type="AlphaFoldDB" id="A0A5N3S7A2"/>
<comment type="subcellular location">
    <subcellularLocation>
        <location evidence="1">Membrane</location>
        <topology evidence="1">Multi-pass membrane protein</topology>
    </subcellularLocation>
</comment>
<organism evidence="7 8">
    <name type="scientific">Vibrio fortis</name>
    <dbReference type="NCBI Taxonomy" id="212667"/>
    <lineage>
        <taxon>Bacteria</taxon>
        <taxon>Pseudomonadati</taxon>
        <taxon>Pseudomonadota</taxon>
        <taxon>Gammaproteobacteria</taxon>
        <taxon>Vibrionales</taxon>
        <taxon>Vibrionaceae</taxon>
        <taxon>Vibrio</taxon>
    </lineage>
</organism>
<protein>
    <submittedName>
        <fullName evidence="7">O-antigen ligase family protein</fullName>
    </submittedName>
</protein>
<evidence type="ECO:0000256" key="1">
    <source>
        <dbReference type="ARBA" id="ARBA00004141"/>
    </source>
</evidence>
<dbReference type="EMBL" id="VXDD01000002">
    <property type="protein sequence ID" value="KAB0302367.1"/>
    <property type="molecule type" value="Genomic_DNA"/>
</dbReference>
<evidence type="ECO:0000313" key="8">
    <source>
        <dbReference type="Proteomes" id="UP000326687"/>
    </source>
</evidence>